<dbReference type="Proteomes" id="UP000288028">
    <property type="component" value="Unassembled WGS sequence"/>
</dbReference>
<comment type="caution">
    <text evidence="1">The sequence shown here is derived from an EMBL/GenBank/DDBJ whole genome shotgun (WGS) entry which is preliminary data.</text>
</comment>
<proteinExistence type="predicted"/>
<keyword evidence="2" id="KW-1185">Reference proteome</keyword>
<dbReference type="AlphaFoldDB" id="A0A430AQL9"/>
<gene>
    <name evidence="1" type="ORF">CBF28_13640</name>
</gene>
<evidence type="ECO:0000313" key="1">
    <source>
        <dbReference type="EMBL" id="RSU10355.1"/>
    </source>
</evidence>
<name>A0A430AQL9_9ENTE</name>
<organism evidence="1 2">
    <name type="scientific">Vagococcus carniphilus</name>
    <dbReference type="NCBI Taxonomy" id="218144"/>
    <lineage>
        <taxon>Bacteria</taxon>
        <taxon>Bacillati</taxon>
        <taxon>Bacillota</taxon>
        <taxon>Bacilli</taxon>
        <taxon>Lactobacillales</taxon>
        <taxon>Enterococcaceae</taxon>
        <taxon>Vagococcus</taxon>
    </lineage>
</organism>
<reference evidence="1 2" key="1">
    <citation type="submission" date="2017-05" db="EMBL/GenBank/DDBJ databases">
        <title>Vagococcus spp. assemblies.</title>
        <authorList>
            <person name="Gulvik C.A."/>
        </authorList>
    </citation>
    <scope>NUCLEOTIDE SEQUENCE [LARGE SCALE GENOMIC DNA]</scope>
    <source>
        <strain evidence="1 2">SS1714</strain>
    </source>
</reference>
<protein>
    <submittedName>
        <fullName evidence="1">Uncharacterized protein</fullName>
    </submittedName>
</protein>
<accession>A0A430AQL9</accession>
<dbReference type="EMBL" id="NGKB01000018">
    <property type="protein sequence ID" value="RSU10355.1"/>
    <property type="molecule type" value="Genomic_DNA"/>
</dbReference>
<sequence length="80" mass="9476">MAKMKLVNVIKKLSKYGHKNLAKLIFKKIINDITDFNEEEILNLIYDTYVKTSDDNLAFLHQDIREHGILITYKKYQAFI</sequence>
<evidence type="ECO:0000313" key="2">
    <source>
        <dbReference type="Proteomes" id="UP000288028"/>
    </source>
</evidence>